<dbReference type="AlphaFoldDB" id="A0A0G1J0V3"/>
<comment type="caution">
    <text evidence="1">The sequence shown here is derived from an EMBL/GenBank/DDBJ whole genome shotgun (WGS) entry which is preliminary data.</text>
</comment>
<name>A0A0G1J0V3_9BACT</name>
<organism evidence="1 2">
    <name type="scientific">Candidatus Woesebacteria bacterium GW2011_GWA2_44_33</name>
    <dbReference type="NCBI Taxonomy" id="1618564"/>
    <lineage>
        <taxon>Bacteria</taxon>
        <taxon>Candidatus Woeseibacteriota</taxon>
    </lineage>
</organism>
<dbReference type="SUPFAM" id="SSF69796">
    <property type="entry name" value="Thymidylate synthase-complementing protein Thy1"/>
    <property type="match status" value="2"/>
</dbReference>
<evidence type="ECO:0008006" key="3">
    <source>
        <dbReference type="Google" id="ProtNLM"/>
    </source>
</evidence>
<protein>
    <recommendedName>
        <fullName evidence="3">Thymidylate synthase complementing protein ThyX</fullName>
    </recommendedName>
</protein>
<dbReference type="GO" id="GO:0050660">
    <property type="term" value="F:flavin adenine dinucleotide binding"/>
    <property type="evidence" value="ECO:0007669"/>
    <property type="project" value="InterPro"/>
</dbReference>
<dbReference type="EMBL" id="LCIY01000050">
    <property type="protein sequence ID" value="KKT64880.1"/>
    <property type="molecule type" value="Genomic_DNA"/>
</dbReference>
<dbReference type="InterPro" id="IPR036098">
    <property type="entry name" value="Thymidylate_synthase_ThyX_sf"/>
</dbReference>
<dbReference type="Gene3D" id="3.30.1360.170">
    <property type="match status" value="1"/>
</dbReference>
<sequence length="609" mass="69699">MTAETEKETRLLSERLSLPREFPFPYTPEDFSDEERVVLSRFFTNVDKPVFAIKNLPQEVVGAMFSRYSRAEESVRRVFLNEFWGSPELGIQNIAGYLVEEGVGLEAAREKAAGFYRRVFAEYGDDSVIQMGSVHIAFEFVSQIAAKAVEDGRIGAAYIEKSTRYVDFGGRVNGHYLFIEEPTITESVFGGEFLAWNQAIFDAYCTHLPTTIEHLRGKYPIEAQEFHNPKTGEAVVLSQITAEKERAKAIKAYERALRAKAFDTIRVFLPTTTVTNLGAHFSGQAAEHALNKLIASPYSEVRLLGVMAYEELAKIAPNFLQNVDHRYGVITRNYLKGVREAHEQVSDKWVSQIEEIGKGNRARLVDWDEEADVRIATQILYTGQTITHRSKRAIFEWARKVKKEDLSKNPNVWWSPRLAEIIVSAVPARNTDGLNRRHKLPRAFEHAFAEAEFDADFGIYRDLQRNRMSTTQRQGLSAASVDIPKEFSEPGMEPVLADYLRIANWTRGLHRRLDESGDVRLKRAAEYITILGNRLRFNVRANIRQWAFFSELRTIEGGHPTYRKAMQRVARQLLYVMPFLKPLFTHVGWTKDYGLGRLRGEIKTQEKLF</sequence>
<reference evidence="1 2" key="1">
    <citation type="journal article" date="2015" name="Nature">
        <title>rRNA introns, odd ribosomes, and small enigmatic genomes across a large radiation of phyla.</title>
        <authorList>
            <person name="Brown C.T."/>
            <person name="Hug L.A."/>
            <person name="Thomas B.C."/>
            <person name="Sharon I."/>
            <person name="Castelle C.J."/>
            <person name="Singh A."/>
            <person name="Wilkins M.J."/>
            <person name="Williams K.H."/>
            <person name="Banfield J.F."/>
        </authorList>
    </citation>
    <scope>NUCLEOTIDE SEQUENCE [LARGE SCALE GENOMIC DNA]</scope>
</reference>
<dbReference type="InterPro" id="IPR003669">
    <property type="entry name" value="Thymidylate_synthase_ThyX"/>
</dbReference>
<dbReference type="GO" id="GO:0006231">
    <property type="term" value="P:dTMP biosynthetic process"/>
    <property type="evidence" value="ECO:0007669"/>
    <property type="project" value="InterPro"/>
</dbReference>
<gene>
    <name evidence="1" type="ORF">UW60_C0050G0003</name>
</gene>
<evidence type="ECO:0000313" key="1">
    <source>
        <dbReference type="EMBL" id="KKT64880.1"/>
    </source>
</evidence>
<dbReference type="GO" id="GO:0050797">
    <property type="term" value="F:thymidylate synthase (FAD) activity"/>
    <property type="evidence" value="ECO:0007669"/>
    <property type="project" value="InterPro"/>
</dbReference>
<dbReference type="Pfam" id="PF02511">
    <property type="entry name" value="Thy1"/>
    <property type="match status" value="1"/>
</dbReference>
<proteinExistence type="predicted"/>
<accession>A0A0G1J0V3</accession>
<dbReference type="PROSITE" id="PS51331">
    <property type="entry name" value="THYX"/>
    <property type="match status" value="2"/>
</dbReference>
<evidence type="ECO:0000313" key="2">
    <source>
        <dbReference type="Proteomes" id="UP000034826"/>
    </source>
</evidence>
<dbReference type="Proteomes" id="UP000034826">
    <property type="component" value="Unassembled WGS sequence"/>
</dbReference>